<dbReference type="AlphaFoldDB" id="A0A838BJV4"/>
<protein>
    <submittedName>
        <fullName evidence="6">Isoprenylcysteine carboxylmethyltransferase family protein</fullName>
    </submittedName>
</protein>
<dbReference type="InterPro" id="IPR052527">
    <property type="entry name" value="Metal_cation-efflux_comp"/>
</dbReference>
<keyword evidence="2 5" id="KW-0812">Transmembrane</keyword>
<evidence type="ECO:0000256" key="4">
    <source>
        <dbReference type="ARBA" id="ARBA00023136"/>
    </source>
</evidence>
<keyword evidence="4 5" id="KW-0472">Membrane</keyword>
<keyword evidence="6" id="KW-0808">Transferase</keyword>
<keyword evidence="7" id="KW-1185">Reference proteome</keyword>
<keyword evidence="3 5" id="KW-1133">Transmembrane helix</keyword>
<dbReference type="EMBL" id="JACDXJ010000001">
    <property type="protein sequence ID" value="MBA1155894.1"/>
    <property type="molecule type" value="Genomic_DNA"/>
</dbReference>
<dbReference type="Pfam" id="PF04140">
    <property type="entry name" value="ICMT"/>
    <property type="match status" value="1"/>
</dbReference>
<dbReference type="GO" id="GO:0004671">
    <property type="term" value="F:protein C-terminal S-isoprenylcysteine carboxyl O-methyltransferase activity"/>
    <property type="evidence" value="ECO:0007669"/>
    <property type="project" value="InterPro"/>
</dbReference>
<organism evidence="6 7">
    <name type="scientific">Microvirga mediterraneensis</name>
    <dbReference type="NCBI Taxonomy" id="2754695"/>
    <lineage>
        <taxon>Bacteria</taxon>
        <taxon>Pseudomonadati</taxon>
        <taxon>Pseudomonadota</taxon>
        <taxon>Alphaproteobacteria</taxon>
        <taxon>Hyphomicrobiales</taxon>
        <taxon>Methylobacteriaceae</taxon>
        <taxon>Microvirga</taxon>
    </lineage>
</organism>
<name>A0A838BJV4_9HYPH</name>
<accession>A0A838BJV4</accession>
<dbReference type="InterPro" id="IPR007269">
    <property type="entry name" value="ICMT_MeTrfase"/>
</dbReference>
<feature type="transmembrane region" description="Helical" evidence="5">
    <location>
        <begin position="43"/>
        <end position="64"/>
    </location>
</feature>
<feature type="transmembrane region" description="Helical" evidence="5">
    <location>
        <begin position="76"/>
        <end position="92"/>
    </location>
</feature>
<evidence type="ECO:0000313" key="6">
    <source>
        <dbReference type="EMBL" id="MBA1155894.1"/>
    </source>
</evidence>
<dbReference type="GO" id="GO:0032259">
    <property type="term" value="P:methylation"/>
    <property type="evidence" value="ECO:0007669"/>
    <property type="project" value="UniProtKB-KW"/>
</dbReference>
<comment type="subcellular location">
    <subcellularLocation>
        <location evidence="1">Membrane</location>
        <topology evidence="1">Multi-pass membrane protein</topology>
    </subcellularLocation>
</comment>
<reference evidence="6 7" key="1">
    <citation type="submission" date="2020-07" db="EMBL/GenBank/DDBJ databases">
        <title>Draft genome and description of Microvirga mediterraneensis Marseille-Q2068 sp. nov.</title>
        <authorList>
            <person name="Boxberger M."/>
        </authorList>
    </citation>
    <scope>NUCLEOTIDE SEQUENCE [LARGE SCALE GENOMIC DNA]</scope>
    <source>
        <strain evidence="6 7">Marseille-Q2068</strain>
    </source>
</reference>
<dbReference type="Gene3D" id="1.20.120.1630">
    <property type="match status" value="1"/>
</dbReference>
<evidence type="ECO:0000256" key="5">
    <source>
        <dbReference type="SAM" id="Phobius"/>
    </source>
</evidence>
<evidence type="ECO:0000256" key="1">
    <source>
        <dbReference type="ARBA" id="ARBA00004141"/>
    </source>
</evidence>
<evidence type="ECO:0000313" key="7">
    <source>
        <dbReference type="Proteomes" id="UP000572984"/>
    </source>
</evidence>
<evidence type="ECO:0000256" key="2">
    <source>
        <dbReference type="ARBA" id="ARBA00022692"/>
    </source>
</evidence>
<evidence type="ECO:0000256" key="3">
    <source>
        <dbReference type="ARBA" id="ARBA00022989"/>
    </source>
</evidence>
<keyword evidence="6" id="KW-0489">Methyltransferase</keyword>
<proteinExistence type="predicted"/>
<dbReference type="PANTHER" id="PTHR43847">
    <property type="entry name" value="BLL3993 PROTEIN"/>
    <property type="match status" value="1"/>
</dbReference>
<dbReference type="RefSeq" id="WP_181051491.1">
    <property type="nucleotide sequence ID" value="NZ_JACDXJ010000001.1"/>
</dbReference>
<feature type="transmembrane region" description="Helical" evidence="5">
    <location>
        <begin position="98"/>
        <end position="118"/>
    </location>
</feature>
<dbReference type="PANTHER" id="PTHR43847:SF1">
    <property type="entry name" value="BLL3993 PROTEIN"/>
    <property type="match status" value="1"/>
</dbReference>
<feature type="transmembrane region" description="Helical" evidence="5">
    <location>
        <begin position="20"/>
        <end position="37"/>
    </location>
</feature>
<sequence length="212" mass="23710">MKSAIFQLRKVKLPFALDMLERATAATFLSFFAMRFLDDYMETGKVILLLQVVAECLIIGFLLVRRISNQVSLSPTDWCVAVAGTILPLFAIPGGEPLVPVSLSGAFMLTGIIINIWAKLSLRRSFGIVAANRGVKTNGPYNFVRHPMYFGYVVTQIGFLLANPTIHNIVCYLSASTFQVLRILAEERTLSQDQEYKIYTVKVRNRLIPGVF</sequence>
<dbReference type="Proteomes" id="UP000572984">
    <property type="component" value="Unassembled WGS sequence"/>
</dbReference>
<gene>
    <name evidence="6" type="ORF">H0S73_07095</name>
</gene>
<dbReference type="GO" id="GO:0016020">
    <property type="term" value="C:membrane"/>
    <property type="evidence" value="ECO:0007669"/>
    <property type="project" value="UniProtKB-SubCell"/>
</dbReference>
<comment type="caution">
    <text evidence="6">The sequence shown here is derived from an EMBL/GenBank/DDBJ whole genome shotgun (WGS) entry which is preliminary data.</text>
</comment>